<organism evidence="2 3">
    <name type="scientific">Podospora didyma</name>
    <dbReference type="NCBI Taxonomy" id="330526"/>
    <lineage>
        <taxon>Eukaryota</taxon>
        <taxon>Fungi</taxon>
        <taxon>Dikarya</taxon>
        <taxon>Ascomycota</taxon>
        <taxon>Pezizomycotina</taxon>
        <taxon>Sordariomycetes</taxon>
        <taxon>Sordariomycetidae</taxon>
        <taxon>Sordariales</taxon>
        <taxon>Podosporaceae</taxon>
        <taxon>Podospora</taxon>
    </lineage>
</organism>
<reference evidence="2" key="1">
    <citation type="journal article" date="2023" name="Mol. Phylogenet. Evol.">
        <title>Genome-scale phylogeny and comparative genomics of the fungal order Sordariales.</title>
        <authorList>
            <person name="Hensen N."/>
            <person name="Bonometti L."/>
            <person name="Westerberg I."/>
            <person name="Brannstrom I.O."/>
            <person name="Guillou S."/>
            <person name="Cros-Aarteil S."/>
            <person name="Calhoun S."/>
            <person name="Haridas S."/>
            <person name="Kuo A."/>
            <person name="Mondo S."/>
            <person name="Pangilinan J."/>
            <person name="Riley R."/>
            <person name="LaButti K."/>
            <person name="Andreopoulos B."/>
            <person name="Lipzen A."/>
            <person name="Chen C."/>
            <person name="Yan M."/>
            <person name="Daum C."/>
            <person name="Ng V."/>
            <person name="Clum A."/>
            <person name="Steindorff A."/>
            <person name="Ohm R.A."/>
            <person name="Martin F."/>
            <person name="Silar P."/>
            <person name="Natvig D.O."/>
            <person name="Lalanne C."/>
            <person name="Gautier V."/>
            <person name="Ament-Velasquez S.L."/>
            <person name="Kruys A."/>
            <person name="Hutchinson M.I."/>
            <person name="Powell A.J."/>
            <person name="Barry K."/>
            <person name="Miller A.N."/>
            <person name="Grigoriev I.V."/>
            <person name="Debuchy R."/>
            <person name="Gladieux P."/>
            <person name="Hiltunen Thoren M."/>
            <person name="Johannesson H."/>
        </authorList>
    </citation>
    <scope>NUCLEOTIDE SEQUENCE</scope>
    <source>
        <strain evidence="2">CBS 232.78</strain>
    </source>
</reference>
<keyword evidence="3" id="KW-1185">Reference proteome</keyword>
<evidence type="ECO:0000313" key="2">
    <source>
        <dbReference type="EMBL" id="KAK3367946.1"/>
    </source>
</evidence>
<reference evidence="2" key="2">
    <citation type="submission" date="2023-06" db="EMBL/GenBank/DDBJ databases">
        <authorList>
            <consortium name="Lawrence Berkeley National Laboratory"/>
            <person name="Haridas S."/>
            <person name="Hensen N."/>
            <person name="Bonometti L."/>
            <person name="Westerberg I."/>
            <person name="Brannstrom I.O."/>
            <person name="Guillou S."/>
            <person name="Cros-Aarteil S."/>
            <person name="Calhoun S."/>
            <person name="Kuo A."/>
            <person name="Mondo S."/>
            <person name="Pangilinan J."/>
            <person name="Riley R."/>
            <person name="LaButti K."/>
            <person name="Andreopoulos B."/>
            <person name="Lipzen A."/>
            <person name="Chen C."/>
            <person name="Yanf M."/>
            <person name="Daum C."/>
            <person name="Ng V."/>
            <person name="Clum A."/>
            <person name="Steindorff A."/>
            <person name="Ohm R."/>
            <person name="Martin F."/>
            <person name="Silar P."/>
            <person name="Natvig D."/>
            <person name="Lalanne C."/>
            <person name="Gautier V."/>
            <person name="Ament-velasquez S.L."/>
            <person name="Kruys A."/>
            <person name="Hutchinson M.I."/>
            <person name="Powell A.J."/>
            <person name="Barry K."/>
            <person name="Miller A.N."/>
            <person name="Grigoriev I.V."/>
            <person name="Debuchy R."/>
            <person name="Gladieux P."/>
            <person name="Thoren M.H."/>
            <person name="Johannesson H."/>
        </authorList>
    </citation>
    <scope>NUCLEOTIDE SEQUENCE</scope>
    <source>
        <strain evidence="2">CBS 232.78</strain>
    </source>
</reference>
<name>A0AAE0N206_9PEZI</name>
<dbReference type="CDD" id="cd11577">
    <property type="entry name" value="GH71"/>
    <property type="match status" value="1"/>
</dbReference>
<evidence type="ECO:0000313" key="3">
    <source>
        <dbReference type="Proteomes" id="UP001285441"/>
    </source>
</evidence>
<comment type="caution">
    <text evidence="2">The sequence shown here is derived from an EMBL/GenBank/DDBJ whole genome shotgun (WGS) entry which is preliminary data.</text>
</comment>
<dbReference type="InterPro" id="IPR005197">
    <property type="entry name" value="Glyco_hydro_71"/>
</dbReference>
<dbReference type="Proteomes" id="UP001285441">
    <property type="component" value="Unassembled WGS sequence"/>
</dbReference>
<protein>
    <submittedName>
        <fullName evidence="2">Glycoside hydrolase</fullName>
    </submittedName>
</protein>
<dbReference type="EMBL" id="JAULSW010000011">
    <property type="protein sequence ID" value="KAK3367946.1"/>
    <property type="molecule type" value="Genomic_DNA"/>
</dbReference>
<keyword evidence="2" id="KW-0378">Hydrolase</keyword>
<dbReference type="AlphaFoldDB" id="A0AAE0N206"/>
<evidence type="ECO:0000256" key="1">
    <source>
        <dbReference type="SAM" id="MobiDB-lite"/>
    </source>
</evidence>
<dbReference type="Gene3D" id="3.20.20.80">
    <property type="entry name" value="Glycosidases"/>
    <property type="match status" value="1"/>
</dbReference>
<sequence>MVVPRTVFAHYMVGLCLNQTAEDWNIDITTAKSAAIDGFALNIGANDTYTVAALRGAYDAAAKLGNFSLFLSFDFAATGEWTVDHIANLTNTFKNEPAQFKVDGKPQVSTFEGASFADRWQEVRKKVDGDIFFVPNWSSQGPEGIKLAAKKIDGAFSFAAWPNAGETKVTTWTDKYYQAVLDRKAFMMGVSPYFYTRVPAFYKNWYSSSDSLWFDRWMQVLDVMPDMVQILTWNDFAESHYIADIRDKQVLAEAMPYVEGLPHAGFRAVLPYFIAAYKAGKKDIAIPSSMGEGAVVAWYRTTPANISHCGDGNTTWGQQGALSAKAAVNDVISIIAVSAKNTSLSVSLGNSTKTLPVQANSPQFFLVAFGDLNNETGSVSVTMENQTVVGPAITKECPGSRVLNFNAAALELVVFPNNATDSQTTANDTGTGGPSDGAASSQSPGRDRLTWVLIVLPSIWTMLAELQ</sequence>
<dbReference type="GO" id="GO:0051118">
    <property type="term" value="F:glucan endo-1,3-alpha-glucosidase activity"/>
    <property type="evidence" value="ECO:0007669"/>
    <property type="project" value="InterPro"/>
</dbReference>
<dbReference type="Pfam" id="PF03659">
    <property type="entry name" value="Glyco_hydro_71"/>
    <property type="match status" value="1"/>
</dbReference>
<accession>A0AAE0N206</accession>
<feature type="region of interest" description="Disordered" evidence="1">
    <location>
        <begin position="421"/>
        <end position="444"/>
    </location>
</feature>
<proteinExistence type="predicted"/>
<gene>
    <name evidence="2" type="ORF">B0H63DRAFT_88006</name>
</gene>